<dbReference type="Proteomes" id="UP000516764">
    <property type="component" value="Chromosome"/>
</dbReference>
<dbReference type="EMBL" id="CP061813">
    <property type="protein sequence ID" value="QOD59650.1"/>
    <property type="molecule type" value="Genomic_DNA"/>
</dbReference>
<evidence type="ECO:0000313" key="3">
    <source>
        <dbReference type="EMBL" id="QOD59650.1"/>
    </source>
</evidence>
<sequence>MTFTKKIVAILGIALSVSTVVSAQNQITPSRTEVITPIHKNEFRNDDCKQRVQGGNPKTVNGYMQFNGSMDGNRQVDPQIAIGGGYILHGSNSGLVIYDKKGNFIDGASQRCFNNGIDPKMYYDAHNKMFVFDLWNPWDKAKKKPVNVAVSETDNPNKAWNVYPVPAPKGVDGGGIGYSKKWIAYSFPGGDERTFVLNAKEVKSGKPATVYHFKGSLGHPIFTQDDTEDLHFFTIKKDRFIINKVTSAKDGSPVYEEVGNKLHNLKYTNYPPQSPQKGTDQKTSSGDRNPKNLVMQGGYIWFSQAVNVEGNSAVQWHQVKTDGTIVQTGLVYRKGTNYIQTTIGVNSNNDVLVGFQETNENMFISPRMAFRYANDPKGTLKTIVNLGEGRGATNGVSWGDYSGTMVDGDNFKDLWTIQSIANEKGRGETVIVKVPMK</sequence>
<reference evidence="3 4" key="1">
    <citation type="journal article" date="2016" name="Int. J. Syst. Evol. Microbiol.">
        <title>Polaribacter haliotis sp. nov., isolated from the gut of abalone Haliotis discus hannai.</title>
        <authorList>
            <person name="Kim Y.O."/>
            <person name="Park I.S."/>
            <person name="Park S."/>
            <person name="Nam B.H."/>
            <person name="Park J.M."/>
            <person name="Kim D.G."/>
            <person name="Yoon J.H."/>
        </authorList>
    </citation>
    <scope>NUCLEOTIDE SEQUENCE [LARGE SCALE GENOMIC DNA]</scope>
    <source>
        <strain evidence="3 4">KCTC 52418</strain>
    </source>
</reference>
<keyword evidence="4" id="KW-1185">Reference proteome</keyword>
<accession>A0A7L8ACD7</accession>
<feature type="signal peptide" evidence="2">
    <location>
        <begin position="1"/>
        <end position="23"/>
    </location>
</feature>
<feature type="region of interest" description="Disordered" evidence="1">
    <location>
        <begin position="265"/>
        <end position="289"/>
    </location>
</feature>
<feature type="compositionally biased region" description="Polar residues" evidence="1">
    <location>
        <begin position="266"/>
        <end position="287"/>
    </location>
</feature>
<dbReference type="AlphaFoldDB" id="A0A7L8ACD7"/>
<feature type="chain" id="PRO_5032963760" evidence="2">
    <location>
        <begin position="24"/>
        <end position="437"/>
    </location>
</feature>
<evidence type="ECO:0000256" key="2">
    <source>
        <dbReference type="SAM" id="SignalP"/>
    </source>
</evidence>
<name>A0A7L8ACD7_9FLAO</name>
<proteinExistence type="predicted"/>
<evidence type="ECO:0000256" key="1">
    <source>
        <dbReference type="SAM" id="MobiDB-lite"/>
    </source>
</evidence>
<protein>
    <submittedName>
        <fullName evidence="3">Uncharacterized protein</fullName>
    </submittedName>
</protein>
<dbReference type="OrthoDB" id="1488385at2"/>
<organism evidence="3 4">
    <name type="scientific">Polaribacter haliotis</name>
    <dbReference type="NCBI Taxonomy" id="1888915"/>
    <lineage>
        <taxon>Bacteria</taxon>
        <taxon>Pseudomonadati</taxon>
        <taxon>Bacteroidota</taxon>
        <taxon>Flavobacteriia</taxon>
        <taxon>Flavobacteriales</taxon>
        <taxon>Flavobacteriaceae</taxon>
    </lineage>
</organism>
<gene>
    <name evidence="3" type="ORF">H9I45_09800</name>
</gene>
<dbReference type="KEGG" id="phal:H9I45_09800"/>
<keyword evidence="2" id="KW-0732">Signal</keyword>
<dbReference type="RefSeq" id="WP_088352323.1">
    <property type="nucleotide sequence ID" value="NZ_CP061813.1"/>
</dbReference>
<evidence type="ECO:0000313" key="4">
    <source>
        <dbReference type="Proteomes" id="UP000516764"/>
    </source>
</evidence>